<proteinExistence type="predicted"/>
<dbReference type="AlphaFoldDB" id="A0A199P3R1"/>
<dbReference type="Proteomes" id="UP000093858">
    <property type="component" value="Unassembled WGS sequence"/>
</dbReference>
<dbReference type="EMBL" id="LWSU01000119">
    <property type="protein sequence ID" value="OAX55924.1"/>
    <property type="molecule type" value="Genomic_DNA"/>
</dbReference>
<dbReference type="RefSeq" id="WP_064539222.1">
    <property type="nucleotide sequence ID" value="NZ_LWSU01000119.1"/>
</dbReference>
<protein>
    <submittedName>
        <fullName evidence="1">Uncharacterized protein</fullName>
    </submittedName>
</protein>
<name>A0A199P3R1_9XANT</name>
<dbReference type="InterPro" id="IPR046196">
    <property type="entry name" value="DUF6228"/>
</dbReference>
<accession>A0A199P3R1</accession>
<evidence type="ECO:0000313" key="2">
    <source>
        <dbReference type="Proteomes" id="UP000093858"/>
    </source>
</evidence>
<organism evidence="1 2">
    <name type="scientific">Xanthomonas graminis pv. poae</name>
    <dbReference type="NCBI Taxonomy" id="227946"/>
    <lineage>
        <taxon>Bacteria</taxon>
        <taxon>Pseudomonadati</taxon>
        <taxon>Pseudomonadota</taxon>
        <taxon>Gammaproteobacteria</taxon>
        <taxon>Lysobacterales</taxon>
        <taxon>Lysobacteraceae</taxon>
        <taxon>Xanthomonas</taxon>
        <taxon>Xanthomonas translucens group</taxon>
        <taxon>Xanthomonas graminis</taxon>
    </lineage>
</organism>
<evidence type="ECO:0000313" key="1">
    <source>
        <dbReference type="EMBL" id="OAX55924.1"/>
    </source>
</evidence>
<gene>
    <name evidence="1" type="ORF">A6R73_15190</name>
</gene>
<reference evidence="1 2" key="1">
    <citation type="submission" date="2016-04" db="EMBL/GenBank/DDBJ databases">
        <title>Xanthomonas translucens phylogeny.</title>
        <authorList>
            <person name="Langlois P."/>
        </authorList>
    </citation>
    <scope>NUCLEOTIDE SEQUENCE [LARGE SCALE GENOMIC DNA]</scope>
    <source>
        <strain evidence="1 2">B99</strain>
    </source>
</reference>
<sequence length="148" mass="16417">MDTFALTDNEHGVTFSSRQWEADGWLEQFLVTISAPGLEARAWVVNSRYIAGPEEFFSELAAGWRGWSGEKLWYAIDQELQLVATADSLGHVTLQVQLQPSTGAQSWRVVAHAYFEAGQLESLAARAARFFQPSPNNSFKPTPLRGTA</sequence>
<dbReference type="Pfam" id="PF19739">
    <property type="entry name" value="DUF6228"/>
    <property type="match status" value="1"/>
</dbReference>
<comment type="caution">
    <text evidence="1">The sequence shown here is derived from an EMBL/GenBank/DDBJ whole genome shotgun (WGS) entry which is preliminary data.</text>
</comment>